<dbReference type="Pfam" id="PF01522">
    <property type="entry name" value="Polysacc_deac_1"/>
    <property type="match status" value="1"/>
</dbReference>
<dbReference type="EMBL" id="BMVC01000006">
    <property type="protein sequence ID" value="GHC95040.1"/>
    <property type="molecule type" value="Genomic_DNA"/>
</dbReference>
<dbReference type="GO" id="GO:0005975">
    <property type="term" value="P:carbohydrate metabolic process"/>
    <property type="evidence" value="ECO:0007669"/>
    <property type="project" value="InterPro"/>
</dbReference>
<dbReference type="PANTHER" id="PTHR10587:SF133">
    <property type="entry name" value="CHITIN DEACETYLASE 1-RELATED"/>
    <property type="match status" value="1"/>
</dbReference>
<dbReference type="GO" id="GO:0046872">
    <property type="term" value="F:metal ion binding"/>
    <property type="evidence" value="ECO:0007669"/>
    <property type="project" value="UniProtKB-KW"/>
</dbReference>
<evidence type="ECO:0000313" key="4">
    <source>
        <dbReference type="EMBL" id="GHC95040.1"/>
    </source>
</evidence>
<evidence type="ECO:0000256" key="2">
    <source>
        <dbReference type="ARBA" id="ARBA00022801"/>
    </source>
</evidence>
<feature type="domain" description="NodB homology" evidence="3">
    <location>
        <begin position="57"/>
        <end position="224"/>
    </location>
</feature>
<proteinExistence type="predicted"/>
<comment type="caution">
    <text evidence="4">The sequence shown here is derived from an EMBL/GenBank/DDBJ whole genome shotgun (WGS) entry which is preliminary data.</text>
</comment>
<dbReference type="Gene3D" id="3.20.20.370">
    <property type="entry name" value="Glycoside hydrolase/deacetylase"/>
    <property type="match status" value="1"/>
</dbReference>
<reference evidence="4" key="2">
    <citation type="submission" date="2020-09" db="EMBL/GenBank/DDBJ databases">
        <authorList>
            <person name="Sun Q."/>
            <person name="Ohkuma M."/>
        </authorList>
    </citation>
    <scope>NUCLEOTIDE SEQUENCE</scope>
    <source>
        <strain evidence="4">JCM 4637</strain>
    </source>
</reference>
<dbReference type="PANTHER" id="PTHR10587">
    <property type="entry name" value="GLYCOSYL TRANSFERASE-RELATED"/>
    <property type="match status" value="1"/>
</dbReference>
<reference evidence="4" key="1">
    <citation type="journal article" date="2014" name="Int. J. Syst. Evol. Microbiol.">
        <title>Complete genome sequence of Corynebacterium casei LMG S-19264T (=DSM 44701T), isolated from a smear-ripened cheese.</title>
        <authorList>
            <consortium name="US DOE Joint Genome Institute (JGI-PGF)"/>
            <person name="Walter F."/>
            <person name="Albersmeier A."/>
            <person name="Kalinowski J."/>
            <person name="Ruckert C."/>
        </authorList>
    </citation>
    <scope>NUCLEOTIDE SEQUENCE</scope>
    <source>
        <strain evidence="4">JCM 4637</strain>
    </source>
</reference>
<accession>A0A919CAU1</accession>
<evidence type="ECO:0000259" key="3">
    <source>
        <dbReference type="PROSITE" id="PS51677"/>
    </source>
</evidence>
<dbReference type="InterPro" id="IPR002509">
    <property type="entry name" value="NODB_dom"/>
</dbReference>
<dbReference type="GO" id="GO:0016020">
    <property type="term" value="C:membrane"/>
    <property type="evidence" value="ECO:0007669"/>
    <property type="project" value="TreeGrafter"/>
</dbReference>
<dbReference type="Proteomes" id="UP000638353">
    <property type="component" value="Unassembled WGS sequence"/>
</dbReference>
<evidence type="ECO:0000313" key="5">
    <source>
        <dbReference type="Proteomes" id="UP000638353"/>
    </source>
</evidence>
<name>A0A919CAU1_9ACTN</name>
<evidence type="ECO:0000256" key="1">
    <source>
        <dbReference type="ARBA" id="ARBA00022723"/>
    </source>
</evidence>
<dbReference type="AlphaFoldDB" id="A0A919CAU1"/>
<dbReference type="InterPro" id="IPR050248">
    <property type="entry name" value="Polysacc_deacetylase_ArnD"/>
</dbReference>
<keyword evidence="2" id="KW-0378">Hydrolase</keyword>
<sequence>MICGGRGVCAGARRWYRCAVTKLRRSLIAAAALVGATVLTGFAGGTTAEPVDCRVVRCVALTFDGGPGPRTGAVLDALAEAKAPAAFFVAGKGPAFRYWEVLRRIADEGHEVGNHTWTQPRLTEVPVAEARRQLVQTQRVIEQVTGRRAHLMRPPQGQTNRQVGVLCRELGLVQVGWGAGGIVRVREDADVAGVVEGFRERGFVVVPVERVLAARGVGAGRMYP</sequence>
<keyword evidence="1" id="KW-0479">Metal-binding</keyword>
<dbReference type="SUPFAM" id="SSF88713">
    <property type="entry name" value="Glycoside hydrolase/deacetylase"/>
    <property type="match status" value="1"/>
</dbReference>
<gene>
    <name evidence="4" type="ORF">GCM10010334_33800</name>
</gene>
<protein>
    <submittedName>
        <fullName evidence="4">Deacetylase</fullName>
    </submittedName>
</protein>
<dbReference type="CDD" id="cd10917">
    <property type="entry name" value="CE4_NodB_like_6s_7s"/>
    <property type="match status" value="1"/>
</dbReference>
<dbReference type="InterPro" id="IPR011330">
    <property type="entry name" value="Glyco_hydro/deAcase_b/a-brl"/>
</dbReference>
<dbReference type="PROSITE" id="PS51677">
    <property type="entry name" value="NODB"/>
    <property type="match status" value="1"/>
</dbReference>
<organism evidence="4 5">
    <name type="scientific">Streptomyces finlayi</name>
    <dbReference type="NCBI Taxonomy" id="67296"/>
    <lineage>
        <taxon>Bacteria</taxon>
        <taxon>Bacillati</taxon>
        <taxon>Actinomycetota</taxon>
        <taxon>Actinomycetes</taxon>
        <taxon>Kitasatosporales</taxon>
        <taxon>Streptomycetaceae</taxon>
        <taxon>Streptomyces</taxon>
    </lineage>
</organism>
<dbReference type="GO" id="GO:0016810">
    <property type="term" value="F:hydrolase activity, acting on carbon-nitrogen (but not peptide) bonds"/>
    <property type="evidence" value="ECO:0007669"/>
    <property type="project" value="InterPro"/>
</dbReference>